<organism evidence="2 3">
    <name type="scientific">Pseudobythopirellula maris</name>
    <dbReference type="NCBI Taxonomy" id="2527991"/>
    <lineage>
        <taxon>Bacteria</taxon>
        <taxon>Pseudomonadati</taxon>
        <taxon>Planctomycetota</taxon>
        <taxon>Planctomycetia</taxon>
        <taxon>Pirellulales</taxon>
        <taxon>Lacipirellulaceae</taxon>
        <taxon>Pseudobythopirellula</taxon>
    </lineage>
</organism>
<protein>
    <submittedName>
        <fullName evidence="2">Uncharacterized protein</fullName>
    </submittedName>
</protein>
<dbReference type="RefSeq" id="WP_197525891.1">
    <property type="nucleotide sequence ID" value="NZ_SJPQ01000005.1"/>
</dbReference>
<dbReference type="Proteomes" id="UP000315440">
    <property type="component" value="Unassembled WGS sequence"/>
</dbReference>
<reference evidence="2 3" key="1">
    <citation type="submission" date="2019-02" db="EMBL/GenBank/DDBJ databases">
        <title>Deep-cultivation of Planctomycetes and their phenomic and genomic characterization uncovers novel biology.</title>
        <authorList>
            <person name="Wiegand S."/>
            <person name="Jogler M."/>
            <person name="Boedeker C."/>
            <person name="Pinto D."/>
            <person name="Vollmers J."/>
            <person name="Rivas-Marin E."/>
            <person name="Kohn T."/>
            <person name="Peeters S.H."/>
            <person name="Heuer A."/>
            <person name="Rast P."/>
            <person name="Oberbeckmann S."/>
            <person name="Bunk B."/>
            <person name="Jeske O."/>
            <person name="Meyerdierks A."/>
            <person name="Storesund J.E."/>
            <person name="Kallscheuer N."/>
            <person name="Luecker S."/>
            <person name="Lage O.M."/>
            <person name="Pohl T."/>
            <person name="Merkel B.J."/>
            <person name="Hornburger P."/>
            <person name="Mueller R.-W."/>
            <person name="Bruemmer F."/>
            <person name="Labrenz M."/>
            <person name="Spormann A.M."/>
            <person name="Op Den Camp H."/>
            <person name="Overmann J."/>
            <person name="Amann R."/>
            <person name="Jetten M.S.M."/>
            <person name="Mascher T."/>
            <person name="Medema M.H."/>
            <person name="Devos D.P."/>
            <person name="Kaster A.-K."/>
            <person name="Ovreas L."/>
            <person name="Rohde M."/>
            <person name="Galperin M.Y."/>
            <person name="Jogler C."/>
        </authorList>
    </citation>
    <scope>NUCLEOTIDE SEQUENCE [LARGE SCALE GENOMIC DNA]</scope>
    <source>
        <strain evidence="2 3">Mal64</strain>
    </source>
</reference>
<evidence type="ECO:0000256" key="1">
    <source>
        <dbReference type="SAM" id="MobiDB-lite"/>
    </source>
</evidence>
<keyword evidence="3" id="KW-1185">Reference proteome</keyword>
<evidence type="ECO:0000313" key="2">
    <source>
        <dbReference type="EMBL" id="TWT86264.1"/>
    </source>
</evidence>
<gene>
    <name evidence="2" type="ORF">Mal64_38040</name>
</gene>
<comment type="caution">
    <text evidence="2">The sequence shown here is derived from an EMBL/GenBank/DDBJ whole genome shotgun (WGS) entry which is preliminary data.</text>
</comment>
<evidence type="ECO:0000313" key="3">
    <source>
        <dbReference type="Proteomes" id="UP000315440"/>
    </source>
</evidence>
<proteinExistence type="predicted"/>
<dbReference type="AlphaFoldDB" id="A0A5C5ZFW3"/>
<name>A0A5C5ZFW3_9BACT</name>
<dbReference type="EMBL" id="SJPQ01000005">
    <property type="protein sequence ID" value="TWT86264.1"/>
    <property type="molecule type" value="Genomic_DNA"/>
</dbReference>
<sequence>MTLEKPRIFPVSDAPRSLDEPDWEFFLPDDEEPFPEPGDFWFDDDFDDDLDRAA</sequence>
<feature type="region of interest" description="Disordered" evidence="1">
    <location>
        <begin position="34"/>
        <end position="54"/>
    </location>
</feature>
<feature type="compositionally biased region" description="Acidic residues" evidence="1">
    <location>
        <begin position="41"/>
        <end position="54"/>
    </location>
</feature>
<accession>A0A5C5ZFW3</accession>